<feature type="non-terminal residue" evidence="1">
    <location>
        <position position="1"/>
    </location>
</feature>
<organism evidence="1">
    <name type="scientific">marine sediment metagenome</name>
    <dbReference type="NCBI Taxonomy" id="412755"/>
    <lineage>
        <taxon>unclassified sequences</taxon>
        <taxon>metagenomes</taxon>
        <taxon>ecological metagenomes</taxon>
    </lineage>
</organism>
<comment type="caution">
    <text evidence="1">The sequence shown here is derived from an EMBL/GenBank/DDBJ whole genome shotgun (WGS) entry which is preliminary data.</text>
</comment>
<reference evidence="1" key="1">
    <citation type="journal article" date="2014" name="Front. Microbiol.">
        <title>High frequency of phylogenetically diverse reductive dehalogenase-homologous genes in deep subseafloor sedimentary metagenomes.</title>
        <authorList>
            <person name="Kawai M."/>
            <person name="Futagami T."/>
            <person name="Toyoda A."/>
            <person name="Takaki Y."/>
            <person name="Nishi S."/>
            <person name="Hori S."/>
            <person name="Arai W."/>
            <person name="Tsubouchi T."/>
            <person name="Morono Y."/>
            <person name="Uchiyama I."/>
            <person name="Ito T."/>
            <person name="Fujiyama A."/>
            <person name="Inagaki F."/>
            <person name="Takami H."/>
        </authorList>
    </citation>
    <scope>NUCLEOTIDE SEQUENCE</scope>
    <source>
        <strain evidence="1">Expedition CK06-06</strain>
    </source>
</reference>
<proteinExistence type="predicted"/>
<sequence length="38" mass="4307">NEYKQKNHKKSERCADNPFSIMGSSNVKWFTGGYGALI</sequence>
<protein>
    <submittedName>
        <fullName evidence="1">Uncharacterized protein</fullName>
    </submittedName>
</protein>
<dbReference type="AlphaFoldDB" id="X1AV68"/>
<dbReference type="EMBL" id="BART01016817">
    <property type="protein sequence ID" value="GAG86565.1"/>
    <property type="molecule type" value="Genomic_DNA"/>
</dbReference>
<accession>X1AV68</accession>
<gene>
    <name evidence="1" type="ORF">S01H4_32225</name>
</gene>
<name>X1AV68_9ZZZZ</name>
<evidence type="ECO:0000313" key="1">
    <source>
        <dbReference type="EMBL" id="GAG86565.1"/>
    </source>
</evidence>